<feature type="compositionally biased region" description="Polar residues" evidence="1">
    <location>
        <begin position="288"/>
        <end position="318"/>
    </location>
</feature>
<feature type="compositionally biased region" description="Polar residues" evidence="1">
    <location>
        <begin position="410"/>
        <end position="419"/>
    </location>
</feature>
<keyword evidence="3" id="KW-1185">Reference proteome</keyword>
<evidence type="ECO:0000313" key="2">
    <source>
        <dbReference type="EMBL" id="CAJ1954771.1"/>
    </source>
</evidence>
<organism evidence="2 3">
    <name type="scientific">Cylindrotheca closterium</name>
    <dbReference type="NCBI Taxonomy" id="2856"/>
    <lineage>
        <taxon>Eukaryota</taxon>
        <taxon>Sar</taxon>
        <taxon>Stramenopiles</taxon>
        <taxon>Ochrophyta</taxon>
        <taxon>Bacillariophyta</taxon>
        <taxon>Bacillariophyceae</taxon>
        <taxon>Bacillariophycidae</taxon>
        <taxon>Bacillariales</taxon>
        <taxon>Bacillariaceae</taxon>
        <taxon>Cylindrotheca</taxon>
    </lineage>
</organism>
<feature type="compositionally biased region" description="Low complexity" evidence="1">
    <location>
        <begin position="56"/>
        <end position="82"/>
    </location>
</feature>
<comment type="caution">
    <text evidence="2">The sequence shown here is derived from an EMBL/GenBank/DDBJ whole genome shotgun (WGS) entry which is preliminary data.</text>
</comment>
<reference evidence="2" key="1">
    <citation type="submission" date="2023-08" db="EMBL/GenBank/DDBJ databases">
        <authorList>
            <person name="Audoor S."/>
            <person name="Bilcke G."/>
        </authorList>
    </citation>
    <scope>NUCLEOTIDE SEQUENCE</scope>
</reference>
<evidence type="ECO:0000256" key="1">
    <source>
        <dbReference type="SAM" id="MobiDB-lite"/>
    </source>
</evidence>
<dbReference type="AlphaFoldDB" id="A0AAD2PVE4"/>
<feature type="compositionally biased region" description="Basic and acidic residues" evidence="1">
    <location>
        <begin position="375"/>
        <end position="386"/>
    </location>
</feature>
<proteinExistence type="predicted"/>
<feature type="region of interest" description="Disordered" evidence="1">
    <location>
        <begin position="1"/>
        <end position="124"/>
    </location>
</feature>
<feature type="compositionally biased region" description="Low complexity" evidence="1">
    <location>
        <begin position="319"/>
        <end position="343"/>
    </location>
</feature>
<protein>
    <submittedName>
        <fullName evidence="2">Uncharacterized protein</fullName>
    </submittedName>
</protein>
<feature type="compositionally biased region" description="Polar residues" evidence="1">
    <location>
        <begin position="195"/>
        <end position="205"/>
    </location>
</feature>
<dbReference type="Proteomes" id="UP001295423">
    <property type="component" value="Unassembled WGS sequence"/>
</dbReference>
<feature type="region of interest" description="Disordered" evidence="1">
    <location>
        <begin position="366"/>
        <end position="419"/>
    </location>
</feature>
<sequence>MITRYHRSSGAKETSDAASPRYTSSPQYAFDDEPAPAPRDHQKKKKSIRSLANKKSQPSPSSALSASGVDAGQSAAGSTDSSSGGGLTDIMQFLNDLEEQENQDKKQKKLERKMSGDRSTLSAASSLAYSEGLSTLCYSEGSATLNTSDGGGTLDGSHLAGAKLLGSLLGEPPSPPQSTSGSKVLDSLLGEPFSPKSTSGESMDASTLVGGKLLDSSVQGEEAKASSKVVGYKSNRDEYYYNTVVAPIPLSTNDKSTIPSLDKKYNSQLVSSNQKGNDTVVPLNSATSYTRSRSHNSQTSNRSSGSAAVPWNASTSYVSRPNRTSSFTSNTTSNTSNSASTPVPSDPSPTPLASVAAIQEPPKLGLASSYTEGSTESHKAATEESKSRRKKKSSRKSAAQAVDRDEESYFSRTSGQDTSQASYSQLLCGLDLANGSKSLREFFGF</sequence>
<evidence type="ECO:0000313" key="3">
    <source>
        <dbReference type="Proteomes" id="UP001295423"/>
    </source>
</evidence>
<feature type="region of interest" description="Disordered" evidence="1">
    <location>
        <begin position="288"/>
        <end position="353"/>
    </location>
</feature>
<name>A0AAD2PVE4_9STRA</name>
<accession>A0AAD2PVE4</accession>
<dbReference type="EMBL" id="CAKOGP040001869">
    <property type="protein sequence ID" value="CAJ1954771.1"/>
    <property type="molecule type" value="Genomic_DNA"/>
</dbReference>
<gene>
    <name evidence="2" type="ORF">CYCCA115_LOCUS15363</name>
</gene>
<feature type="region of interest" description="Disordered" evidence="1">
    <location>
        <begin position="165"/>
        <end position="208"/>
    </location>
</feature>